<evidence type="ECO:0000313" key="1">
    <source>
        <dbReference type="Proteomes" id="UP000095287"/>
    </source>
</evidence>
<dbReference type="Proteomes" id="UP000095287">
    <property type="component" value="Unplaced"/>
</dbReference>
<organism evidence="1 2">
    <name type="scientific">Steinernema glaseri</name>
    <dbReference type="NCBI Taxonomy" id="37863"/>
    <lineage>
        <taxon>Eukaryota</taxon>
        <taxon>Metazoa</taxon>
        <taxon>Ecdysozoa</taxon>
        <taxon>Nematoda</taxon>
        <taxon>Chromadorea</taxon>
        <taxon>Rhabditida</taxon>
        <taxon>Tylenchina</taxon>
        <taxon>Panagrolaimomorpha</taxon>
        <taxon>Strongyloidoidea</taxon>
        <taxon>Steinernematidae</taxon>
        <taxon>Steinernema</taxon>
    </lineage>
</organism>
<reference evidence="2" key="1">
    <citation type="submission" date="2016-11" db="UniProtKB">
        <authorList>
            <consortium name="WormBaseParasite"/>
        </authorList>
    </citation>
    <scope>IDENTIFICATION</scope>
</reference>
<dbReference type="AlphaFoldDB" id="A0A1I7ZDT9"/>
<keyword evidence="1" id="KW-1185">Reference proteome</keyword>
<sequence>MDKVPALFINSVLSVSRLSIMKEVLELSSHSWNRLAAKQLKQRKDWTLCFFQRGKEYFGYLEKYQKSLMEFVSFQEFAKTDPTLNQITGIWFDGPFRLPYGEEITSKSTKITSKQDVKRLERLFFSRINYDALYVLKMDTTDNLGLHSAILHHLVDKKIEIPQLYLKYDNPDSTELLKRLVQTKGITDMTMHGEWPQESTVPLIEAVVLQRQLRDICCAATINVSESFFTSLVEEWRNDSSPEDKQVIFRGIKTEPPFACVVHHHPNLKDRLEVTAANNSITIKTTLKMWL</sequence>
<protein>
    <submittedName>
        <fullName evidence="2">F-box domain-containing protein</fullName>
    </submittedName>
</protein>
<proteinExistence type="predicted"/>
<evidence type="ECO:0000313" key="2">
    <source>
        <dbReference type="WBParaSite" id="L893_g25184.t1"/>
    </source>
</evidence>
<accession>A0A1I7ZDT9</accession>
<name>A0A1I7ZDT9_9BILA</name>
<dbReference type="WBParaSite" id="L893_g25184.t1">
    <property type="protein sequence ID" value="L893_g25184.t1"/>
    <property type="gene ID" value="L893_g25184"/>
</dbReference>